<feature type="region of interest" description="Disordered" evidence="6">
    <location>
        <begin position="1"/>
        <end position="46"/>
    </location>
</feature>
<dbReference type="GO" id="GO:0031418">
    <property type="term" value="F:L-ascorbic acid binding"/>
    <property type="evidence" value="ECO:0007669"/>
    <property type="project" value="InterPro"/>
</dbReference>
<keyword evidence="3" id="KW-0223">Dioxygenase</keyword>
<protein>
    <recommendedName>
        <fullName evidence="7">Fe2OG dioxygenase domain-containing protein</fullName>
    </recommendedName>
</protein>
<keyword evidence="9" id="KW-1185">Reference proteome</keyword>
<comment type="caution">
    <text evidence="8">The sequence shown here is derived from an EMBL/GenBank/DDBJ whole genome shotgun (WGS) entry which is preliminary data.</text>
</comment>
<proteinExistence type="predicted"/>
<evidence type="ECO:0000256" key="5">
    <source>
        <dbReference type="ARBA" id="ARBA00023004"/>
    </source>
</evidence>
<dbReference type="PANTHER" id="PTHR24014:SF20">
    <property type="entry name" value="2OG-FE(II) OXYGENASE FAMILY OXIDOREDUCTASE"/>
    <property type="match status" value="1"/>
</dbReference>
<dbReference type="SMART" id="SM00702">
    <property type="entry name" value="P4Hc"/>
    <property type="match status" value="1"/>
</dbReference>
<dbReference type="AlphaFoldDB" id="A0AAN9F564"/>
<evidence type="ECO:0000256" key="2">
    <source>
        <dbReference type="ARBA" id="ARBA00022723"/>
    </source>
</evidence>
<dbReference type="GO" id="GO:0051213">
    <property type="term" value="F:dioxygenase activity"/>
    <property type="evidence" value="ECO:0007669"/>
    <property type="project" value="UniProtKB-KW"/>
</dbReference>
<dbReference type="InterPro" id="IPR005123">
    <property type="entry name" value="Oxoglu/Fe-dep_dioxygenase_dom"/>
</dbReference>
<dbReference type="InterPro" id="IPR006620">
    <property type="entry name" value="Pro_4_hyd_alph"/>
</dbReference>
<sequence>MSQPPPPPPPENDDIYYPTHHHNQSHNQQPPPATFTPYPSLRLNPVRDHHSENYEDMQLDHYPPLLLSSLERHLPNRMLNRPREEKAEYMTNILNKYYPLNEHIRMQKQREYRQKIISSYPPLHKEIYSMHAENFFVPSFLEAIQGKSEASLRRVIAEPFKGIFTFQMLQPGFCQKLMEEVDHFERHIKRAKLKIMRPNTMNQFGVVLDDFGMEAMLQSFMETFIRPLSEVFFTEFGGSSLESHHGYVVEYGTNRDLDLGFHVDDAEVTLNVCLGKQFSGGELYFRGVRCDNHVNSQIQSEEIFDYSHVPGQAVLHSGRHRHGVRPTTSGHRLNLIIWCRSSVHRETKRYQKEFPTWCAECKRQRKERIRARIASASQNFFGMRP</sequence>
<evidence type="ECO:0000256" key="6">
    <source>
        <dbReference type="SAM" id="MobiDB-lite"/>
    </source>
</evidence>
<evidence type="ECO:0000313" key="9">
    <source>
        <dbReference type="Proteomes" id="UP001372338"/>
    </source>
</evidence>
<keyword evidence="2" id="KW-0479">Metal-binding</keyword>
<feature type="domain" description="Fe2OG dioxygenase" evidence="7">
    <location>
        <begin position="240"/>
        <end position="341"/>
    </location>
</feature>
<reference evidence="8 9" key="1">
    <citation type="submission" date="2024-01" db="EMBL/GenBank/DDBJ databases">
        <title>The genomes of 5 underutilized Papilionoideae crops provide insights into root nodulation and disease resistanc.</title>
        <authorList>
            <person name="Yuan L."/>
        </authorList>
    </citation>
    <scope>NUCLEOTIDE SEQUENCE [LARGE SCALE GENOMIC DNA]</scope>
    <source>
        <strain evidence="8">ZHUSHIDOU_FW_LH</strain>
        <tissue evidence="8">Leaf</tissue>
    </source>
</reference>
<evidence type="ECO:0000256" key="3">
    <source>
        <dbReference type="ARBA" id="ARBA00022964"/>
    </source>
</evidence>
<dbReference type="Pfam" id="PF25238">
    <property type="entry name" value="OGFOD2-like"/>
    <property type="match status" value="1"/>
</dbReference>
<dbReference type="Proteomes" id="UP001372338">
    <property type="component" value="Unassembled WGS sequence"/>
</dbReference>
<dbReference type="PANTHER" id="PTHR24014">
    <property type="entry name" value="2-OXOGLUTARATE AND IRON-DEPENDENT OXYGENASE DOMAIN-CONTAINING PROTEIN 2"/>
    <property type="match status" value="1"/>
</dbReference>
<evidence type="ECO:0000259" key="7">
    <source>
        <dbReference type="PROSITE" id="PS51471"/>
    </source>
</evidence>
<evidence type="ECO:0000256" key="1">
    <source>
        <dbReference type="ARBA" id="ARBA00001961"/>
    </source>
</evidence>
<comment type="cofactor">
    <cofactor evidence="1">
        <name>L-ascorbate</name>
        <dbReference type="ChEBI" id="CHEBI:38290"/>
    </cofactor>
</comment>
<accession>A0AAN9F564</accession>
<feature type="compositionally biased region" description="Pro residues" evidence="6">
    <location>
        <begin position="1"/>
        <end position="10"/>
    </location>
</feature>
<dbReference type="PROSITE" id="PS51471">
    <property type="entry name" value="FE2OG_OXY"/>
    <property type="match status" value="1"/>
</dbReference>
<dbReference type="GO" id="GO:0016705">
    <property type="term" value="F:oxidoreductase activity, acting on paired donors, with incorporation or reduction of molecular oxygen"/>
    <property type="evidence" value="ECO:0007669"/>
    <property type="project" value="InterPro"/>
</dbReference>
<dbReference type="Gene3D" id="2.60.120.620">
    <property type="entry name" value="q2cbj1_9rhob like domain"/>
    <property type="match status" value="1"/>
</dbReference>
<dbReference type="EMBL" id="JAYWIO010000004">
    <property type="protein sequence ID" value="KAK7269819.1"/>
    <property type="molecule type" value="Genomic_DNA"/>
</dbReference>
<name>A0AAN9F564_CROPI</name>
<organism evidence="8 9">
    <name type="scientific">Crotalaria pallida</name>
    <name type="common">Smooth rattlebox</name>
    <name type="synonym">Crotalaria striata</name>
    <dbReference type="NCBI Taxonomy" id="3830"/>
    <lineage>
        <taxon>Eukaryota</taxon>
        <taxon>Viridiplantae</taxon>
        <taxon>Streptophyta</taxon>
        <taxon>Embryophyta</taxon>
        <taxon>Tracheophyta</taxon>
        <taxon>Spermatophyta</taxon>
        <taxon>Magnoliopsida</taxon>
        <taxon>eudicotyledons</taxon>
        <taxon>Gunneridae</taxon>
        <taxon>Pentapetalae</taxon>
        <taxon>rosids</taxon>
        <taxon>fabids</taxon>
        <taxon>Fabales</taxon>
        <taxon>Fabaceae</taxon>
        <taxon>Papilionoideae</taxon>
        <taxon>50 kb inversion clade</taxon>
        <taxon>genistoids sensu lato</taxon>
        <taxon>core genistoids</taxon>
        <taxon>Crotalarieae</taxon>
        <taxon>Crotalaria</taxon>
    </lineage>
</organism>
<keyword evidence="4" id="KW-0560">Oxidoreductase</keyword>
<evidence type="ECO:0000313" key="8">
    <source>
        <dbReference type="EMBL" id="KAK7269819.1"/>
    </source>
</evidence>
<evidence type="ECO:0000256" key="4">
    <source>
        <dbReference type="ARBA" id="ARBA00023002"/>
    </source>
</evidence>
<gene>
    <name evidence="8" type="ORF">RIF29_22572</name>
</gene>
<keyword evidence="5" id="KW-0408">Iron</keyword>
<dbReference type="GO" id="GO:0005506">
    <property type="term" value="F:iron ion binding"/>
    <property type="evidence" value="ECO:0007669"/>
    <property type="project" value="InterPro"/>
</dbReference>